<organism evidence="4 5">
    <name type="scientific">Callosobruchus maculatus</name>
    <name type="common">Southern cowpea weevil</name>
    <name type="synonym">Pulse bruchid</name>
    <dbReference type="NCBI Taxonomy" id="64391"/>
    <lineage>
        <taxon>Eukaryota</taxon>
        <taxon>Metazoa</taxon>
        <taxon>Ecdysozoa</taxon>
        <taxon>Arthropoda</taxon>
        <taxon>Hexapoda</taxon>
        <taxon>Insecta</taxon>
        <taxon>Pterygota</taxon>
        <taxon>Neoptera</taxon>
        <taxon>Endopterygota</taxon>
        <taxon>Coleoptera</taxon>
        <taxon>Polyphaga</taxon>
        <taxon>Cucujiformia</taxon>
        <taxon>Chrysomeloidea</taxon>
        <taxon>Chrysomelidae</taxon>
        <taxon>Bruchinae</taxon>
        <taxon>Bruchini</taxon>
        <taxon>Callosobruchus</taxon>
    </lineage>
</organism>
<dbReference type="GO" id="GO:0031623">
    <property type="term" value="P:receptor internalization"/>
    <property type="evidence" value="ECO:0007669"/>
    <property type="project" value="TreeGrafter"/>
</dbReference>
<protein>
    <recommendedName>
        <fullName evidence="3">Dynamin stalk domain-containing protein</fullName>
    </recommendedName>
</protein>
<dbReference type="GO" id="GO:0003924">
    <property type="term" value="F:GTPase activity"/>
    <property type="evidence" value="ECO:0007669"/>
    <property type="project" value="TreeGrafter"/>
</dbReference>
<dbReference type="GO" id="GO:0016185">
    <property type="term" value="P:synaptic vesicle budding from presynaptic endocytic zone membrane"/>
    <property type="evidence" value="ECO:0007669"/>
    <property type="project" value="TreeGrafter"/>
</dbReference>
<dbReference type="Pfam" id="PF01031">
    <property type="entry name" value="Dynamin_M"/>
    <property type="match status" value="1"/>
</dbReference>
<dbReference type="GO" id="GO:0005525">
    <property type="term" value="F:GTP binding"/>
    <property type="evidence" value="ECO:0007669"/>
    <property type="project" value="UniProtKB-KW"/>
</dbReference>
<gene>
    <name evidence="4" type="ORF">CALMAC_LOCUS21218</name>
</gene>
<dbReference type="GO" id="GO:0005886">
    <property type="term" value="C:plasma membrane"/>
    <property type="evidence" value="ECO:0007669"/>
    <property type="project" value="TreeGrafter"/>
</dbReference>
<keyword evidence="1" id="KW-0547">Nucleotide-binding</keyword>
<dbReference type="GO" id="GO:0005737">
    <property type="term" value="C:cytoplasm"/>
    <property type="evidence" value="ECO:0007669"/>
    <property type="project" value="TreeGrafter"/>
</dbReference>
<dbReference type="PANTHER" id="PTHR11566:SF212">
    <property type="entry name" value="DYNAMIN"/>
    <property type="match status" value="1"/>
</dbReference>
<proteinExistence type="predicted"/>
<dbReference type="GO" id="GO:0008017">
    <property type="term" value="F:microtubule binding"/>
    <property type="evidence" value="ECO:0007669"/>
    <property type="project" value="TreeGrafter"/>
</dbReference>
<reference evidence="4 5" key="1">
    <citation type="submission" date="2019-01" db="EMBL/GenBank/DDBJ databases">
        <authorList>
            <person name="Sayadi A."/>
        </authorList>
    </citation>
    <scope>NUCLEOTIDE SEQUENCE [LARGE SCALE GENOMIC DNA]</scope>
</reference>
<dbReference type="InterPro" id="IPR022812">
    <property type="entry name" value="Dynamin"/>
</dbReference>
<dbReference type="Proteomes" id="UP000410492">
    <property type="component" value="Unassembled WGS sequence"/>
</dbReference>
<dbReference type="GO" id="GO:0098793">
    <property type="term" value="C:presynapse"/>
    <property type="evidence" value="ECO:0007669"/>
    <property type="project" value="GOC"/>
</dbReference>
<evidence type="ECO:0000256" key="1">
    <source>
        <dbReference type="ARBA" id="ARBA00022741"/>
    </source>
</evidence>
<keyword evidence="2" id="KW-0342">GTP-binding</keyword>
<name>A0A653DWY2_CALMS</name>
<feature type="domain" description="Dynamin stalk" evidence="3">
    <location>
        <begin position="14"/>
        <end position="196"/>
    </location>
</feature>
<keyword evidence="5" id="KW-1185">Reference proteome</keyword>
<sequence>MCSFGRINRNEYIEDIQTAYYENVSEGIRMIQHFAIGFEKILEGSRSDDVNTAELSGGAKINCLFHERFPYEIVKMEFDEIELRREIAIAIVNIHGVRIGLFTPDLAFDAIVKKQIARLREPCMKIVDLVVNELSNIIHTCADSISRFPRLREVVERLITSHVGKREMACKDQLSVYIDCQLSYMNTNHEDFIGFAK</sequence>
<dbReference type="AlphaFoldDB" id="A0A653DWY2"/>
<evidence type="ECO:0000256" key="2">
    <source>
        <dbReference type="ARBA" id="ARBA00023134"/>
    </source>
</evidence>
<evidence type="ECO:0000313" key="5">
    <source>
        <dbReference type="Proteomes" id="UP000410492"/>
    </source>
</evidence>
<evidence type="ECO:0000259" key="3">
    <source>
        <dbReference type="Pfam" id="PF01031"/>
    </source>
</evidence>
<dbReference type="EMBL" id="CAACVG010015745">
    <property type="protein sequence ID" value="VEN64768.1"/>
    <property type="molecule type" value="Genomic_DNA"/>
</dbReference>
<dbReference type="GO" id="GO:0005874">
    <property type="term" value="C:microtubule"/>
    <property type="evidence" value="ECO:0007669"/>
    <property type="project" value="TreeGrafter"/>
</dbReference>
<dbReference type="PANTHER" id="PTHR11566">
    <property type="entry name" value="DYNAMIN"/>
    <property type="match status" value="1"/>
</dbReference>
<dbReference type="Gene3D" id="1.20.120.1240">
    <property type="entry name" value="Dynamin, middle domain"/>
    <property type="match status" value="1"/>
</dbReference>
<dbReference type="OrthoDB" id="5061070at2759"/>
<evidence type="ECO:0000313" key="4">
    <source>
        <dbReference type="EMBL" id="VEN64768.1"/>
    </source>
</evidence>
<dbReference type="InterPro" id="IPR000375">
    <property type="entry name" value="Dynamin_stalk"/>
</dbReference>
<accession>A0A653DWY2</accession>